<proteinExistence type="predicted"/>
<dbReference type="RefSeq" id="XP_013351739.1">
    <property type="nucleotide sequence ID" value="XM_013496285.1"/>
</dbReference>
<accession>U6JUM6</accession>
<name>U6JUM6_9EIME</name>
<organism evidence="2 3">
    <name type="scientific">Eimeria mitis</name>
    <dbReference type="NCBI Taxonomy" id="44415"/>
    <lineage>
        <taxon>Eukaryota</taxon>
        <taxon>Sar</taxon>
        <taxon>Alveolata</taxon>
        <taxon>Apicomplexa</taxon>
        <taxon>Conoidasida</taxon>
        <taxon>Coccidia</taxon>
        <taxon>Eucoccidiorida</taxon>
        <taxon>Eimeriorina</taxon>
        <taxon>Eimeriidae</taxon>
        <taxon>Eimeria</taxon>
    </lineage>
</organism>
<dbReference type="Proteomes" id="UP000030744">
    <property type="component" value="Unassembled WGS sequence"/>
</dbReference>
<dbReference type="InterPro" id="IPR021288">
    <property type="entry name" value="Surface_antigen"/>
</dbReference>
<keyword evidence="3" id="KW-1185">Reference proteome</keyword>
<evidence type="ECO:0000313" key="3">
    <source>
        <dbReference type="Proteomes" id="UP000030744"/>
    </source>
</evidence>
<keyword evidence="1" id="KW-0732">Signal</keyword>
<protein>
    <recommendedName>
        <fullName evidence="4">SAG family member</fullName>
    </recommendedName>
</protein>
<dbReference type="EMBL" id="HG681766">
    <property type="protein sequence ID" value="CDJ29170.1"/>
    <property type="molecule type" value="Genomic_DNA"/>
</dbReference>
<reference evidence="2" key="1">
    <citation type="submission" date="2013-10" db="EMBL/GenBank/DDBJ databases">
        <title>Genomic analysis of the causative agents of coccidiosis in chickens.</title>
        <authorList>
            <person name="Reid A.J."/>
            <person name="Blake D."/>
            <person name="Billington K."/>
            <person name="Browne H."/>
            <person name="Dunn M."/>
            <person name="Hung S."/>
            <person name="Kawahara F."/>
            <person name="Miranda-Saavedra D."/>
            <person name="Mourier T."/>
            <person name="Nagra H."/>
            <person name="Otto T.D."/>
            <person name="Rawlings N."/>
            <person name="Sanchez A."/>
            <person name="Sanders M."/>
            <person name="Subramaniam C."/>
            <person name="Tay Y."/>
            <person name="Dear P."/>
            <person name="Doerig C."/>
            <person name="Gruber A."/>
            <person name="Parkinson J."/>
            <person name="Shirley M."/>
            <person name="Wan K.L."/>
            <person name="Berriman M."/>
            <person name="Tomley F."/>
            <person name="Pain A."/>
        </authorList>
    </citation>
    <scope>NUCLEOTIDE SEQUENCE [LARGE SCALE GENOMIC DNA]</scope>
    <source>
        <strain evidence="2">Houghton</strain>
    </source>
</reference>
<dbReference type="AlphaFoldDB" id="U6JUM6"/>
<evidence type="ECO:0008006" key="4">
    <source>
        <dbReference type="Google" id="ProtNLM"/>
    </source>
</evidence>
<feature type="signal peptide" evidence="1">
    <location>
        <begin position="1"/>
        <end position="24"/>
    </location>
</feature>
<sequence length="254" mass="27456">MAPLYKTATALCLVGLFGLQSVAAGATKYKFKVVEVKDDVYLPIRLARNGKITAKTKDVAKDTQLVTELQDEVEGTGEATEATCAELIESTFKKIFHQTFDYTDTPDYPKLVEEALKTGLNAIGTTYPAQTPTWQDIWKKKEALSVLHLLGADSTKVGCTIAKCIKSPEVDLLTEPESETPAKAVLLCELSPAAKENEAAFSEEYFKEISTRTTDLKSMTEEDLKDPIVTSSANAAVPTILTACLVAILAAISA</sequence>
<dbReference type="GeneID" id="25379433"/>
<dbReference type="OrthoDB" id="348012at2759"/>
<dbReference type="Pfam" id="PF11054">
    <property type="entry name" value="Surface_antigen"/>
    <property type="match status" value="1"/>
</dbReference>
<evidence type="ECO:0000256" key="1">
    <source>
        <dbReference type="SAM" id="SignalP"/>
    </source>
</evidence>
<dbReference type="VEuPathDB" id="ToxoDB:EMH_0047430"/>
<evidence type="ECO:0000313" key="2">
    <source>
        <dbReference type="EMBL" id="CDJ29170.1"/>
    </source>
</evidence>
<reference evidence="2" key="2">
    <citation type="submission" date="2013-10" db="EMBL/GenBank/DDBJ databases">
        <authorList>
            <person name="Aslett M."/>
        </authorList>
    </citation>
    <scope>NUCLEOTIDE SEQUENCE [LARGE SCALE GENOMIC DNA]</scope>
    <source>
        <strain evidence="2">Houghton</strain>
    </source>
</reference>
<gene>
    <name evidence="2" type="ORF">EMH_0047430</name>
</gene>
<feature type="chain" id="PRO_5004672153" description="SAG family member" evidence="1">
    <location>
        <begin position="25"/>
        <end position="254"/>
    </location>
</feature>